<reference evidence="3" key="1">
    <citation type="submission" date="2021-12" db="EMBL/GenBank/DDBJ databases">
        <title>Convergent genome expansion in fungi linked to evolution of root-endophyte symbiosis.</title>
        <authorList>
            <consortium name="DOE Joint Genome Institute"/>
            <person name="Ke Y.-H."/>
            <person name="Bonito G."/>
            <person name="Liao H.-L."/>
            <person name="Looney B."/>
            <person name="Rojas-Flechas A."/>
            <person name="Nash J."/>
            <person name="Hameed K."/>
            <person name="Schadt C."/>
            <person name="Martin F."/>
            <person name="Crous P.W."/>
            <person name="Miettinen O."/>
            <person name="Magnuson J.K."/>
            <person name="Labbe J."/>
            <person name="Jacobson D."/>
            <person name="Doktycz M.J."/>
            <person name="Veneault-Fourrey C."/>
            <person name="Kuo A."/>
            <person name="Mondo S."/>
            <person name="Calhoun S."/>
            <person name="Riley R."/>
            <person name="Ohm R."/>
            <person name="LaButti K."/>
            <person name="Andreopoulos B."/>
            <person name="Pangilinan J."/>
            <person name="Nolan M."/>
            <person name="Tritt A."/>
            <person name="Clum A."/>
            <person name="Lipzen A."/>
            <person name="Daum C."/>
            <person name="Barry K."/>
            <person name="Grigoriev I.V."/>
            <person name="Vilgalys R."/>
        </authorList>
    </citation>
    <scope>NUCLEOTIDE SEQUENCE</scope>
    <source>
        <strain evidence="3">PMI_201</strain>
    </source>
</reference>
<keyword evidence="4" id="KW-1185">Reference proteome</keyword>
<gene>
    <name evidence="3" type="ORF">BGW36DRAFT_158460</name>
</gene>
<dbReference type="GO" id="GO:0006139">
    <property type="term" value="P:nucleobase-containing compound metabolic process"/>
    <property type="evidence" value="ECO:0007669"/>
    <property type="project" value="UniProtKB-ARBA"/>
</dbReference>
<dbReference type="AlphaFoldDB" id="A0AAD4Q261"/>
<proteinExistence type="predicted"/>
<dbReference type="GeneID" id="70239849"/>
<dbReference type="PROSITE" id="PS51747">
    <property type="entry name" value="CYT_DCMP_DEAMINASES_2"/>
    <property type="match status" value="1"/>
</dbReference>
<feature type="compositionally biased region" description="Basic and acidic residues" evidence="1">
    <location>
        <begin position="285"/>
        <end position="311"/>
    </location>
</feature>
<dbReference type="GO" id="GO:0003824">
    <property type="term" value="F:catalytic activity"/>
    <property type="evidence" value="ECO:0007669"/>
    <property type="project" value="InterPro"/>
</dbReference>
<organism evidence="3 4">
    <name type="scientific">Talaromyces proteolyticus</name>
    <dbReference type="NCBI Taxonomy" id="1131652"/>
    <lineage>
        <taxon>Eukaryota</taxon>
        <taxon>Fungi</taxon>
        <taxon>Dikarya</taxon>
        <taxon>Ascomycota</taxon>
        <taxon>Pezizomycotina</taxon>
        <taxon>Eurotiomycetes</taxon>
        <taxon>Eurotiomycetidae</taxon>
        <taxon>Eurotiales</taxon>
        <taxon>Trichocomaceae</taxon>
        <taxon>Talaromyces</taxon>
        <taxon>Talaromyces sect. Bacilispori</taxon>
    </lineage>
</organism>
<sequence>MLGQVRTSPCKPEKGSNFPKQQVAVTSYVIVDTTATVTASNYHLPLALPHSTFNHLQIPAFSHIGSVPLPSQQALASMTTFAAQPSPSYDPSSTSSESSHLKYLRKCLALAEKSPPRPTNFRVGALLVLRHDTPDATTNDKLLSTGYTLELPGNTHAEQSCLRNYAAAHNVFEEQVADAFPPENEREGRKIILYVTMEPCGVRLSGNTPCVQRIIQTRQNNNNNIQKNNNGGNGIDKVYFGVKEPGTFVGESQGCKMLTAAGIQWEFVPGLENEILAVATAGHEQQQKRQEVDERDKNIDDISQEEREKQPRNPKKRMMDTELYYYTTVFTQ</sequence>
<dbReference type="Proteomes" id="UP001201262">
    <property type="component" value="Unassembled WGS sequence"/>
</dbReference>
<dbReference type="RefSeq" id="XP_046073747.1">
    <property type="nucleotide sequence ID" value="XM_046209562.1"/>
</dbReference>
<comment type="caution">
    <text evidence="3">The sequence shown here is derived from an EMBL/GenBank/DDBJ whole genome shotgun (WGS) entry which is preliminary data.</text>
</comment>
<evidence type="ECO:0000313" key="3">
    <source>
        <dbReference type="EMBL" id="KAH8699283.1"/>
    </source>
</evidence>
<protein>
    <submittedName>
        <fullName evidence="3">Cytidine deaminase-like protein</fullName>
    </submittedName>
</protein>
<evidence type="ECO:0000259" key="2">
    <source>
        <dbReference type="PROSITE" id="PS51747"/>
    </source>
</evidence>
<dbReference type="InterPro" id="IPR016193">
    <property type="entry name" value="Cytidine_deaminase-like"/>
</dbReference>
<dbReference type="Pfam" id="PF18785">
    <property type="entry name" value="Inv-AAD"/>
    <property type="match status" value="1"/>
</dbReference>
<evidence type="ECO:0000313" key="4">
    <source>
        <dbReference type="Proteomes" id="UP001201262"/>
    </source>
</evidence>
<feature type="region of interest" description="Disordered" evidence="1">
    <location>
        <begin position="282"/>
        <end position="318"/>
    </location>
</feature>
<name>A0AAD4Q261_9EURO</name>
<feature type="domain" description="CMP/dCMP-type deaminase" evidence="2">
    <location>
        <begin position="98"/>
        <end position="266"/>
    </location>
</feature>
<evidence type="ECO:0000256" key="1">
    <source>
        <dbReference type="SAM" id="MobiDB-lite"/>
    </source>
</evidence>
<dbReference type="EMBL" id="JAJTJA010000005">
    <property type="protein sequence ID" value="KAH8699283.1"/>
    <property type="molecule type" value="Genomic_DNA"/>
</dbReference>
<dbReference type="Gene3D" id="3.40.140.10">
    <property type="entry name" value="Cytidine Deaminase, domain 2"/>
    <property type="match status" value="1"/>
</dbReference>
<dbReference type="InterPro" id="IPR002125">
    <property type="entry name" value="CMP_dCMP_dom"/>
</dbReference>
<dbReference type="SUPFAM" id="SSF53927">
    <property type="entry name" value="Cytidine deaminase-like"/>
    <property type="match status" value="1"/>
</dbReference>
<accession>A0AAD4Q261</accession>